<protein>
    <submittedName>
        <fullName evidence="2">Uncharacterized protein</fullName>
    </submittedName>
</protein>
<proteinExistence type="predicted"/>
<feature type="region of interest" description="Disordered" evidence="1">
    <location>
        <begin position="74"/>
        <end position="93"/>
    </location>
</feature>
<evidence type="ECO:0000256" key="1">
    <source>
        <dbReference type="SAM" id="MobiDB-lite"/>
    </source>
</evidence>
<evidence type="ECO:0000313" key="2">
    <source>
        <dbReference type="EMBL" id="KAG7440161.1"/>
    </source>
</evidence>
<dbReference type="EMBL" id="MU250576">
    <property type="protein sequence ID" value="KAG7440161.1"/>
    <property type="molecule type" value="Genomic_DNA"/>
</dbReference>
<dbReference type="AlphaFoldDB" id="A0A9P7VFU1"/>
<name>A0A9P7VFU1_9AGAR</name>
<organism evidence="2 3">
    <name type="scientific">Guyanagaster necrorhizus</name>
    <dbReference type="NCBI Taxonomy" id="856835"/>
    <lineage>
        <taxon>Eukaryota</taxon>
        <taxon>Fungi</taxon>
        <taxon>Dikarya</taxon>
        <taxon>Basidiomycota</taxon>
        <taxon>Agaricomycotina</taxon>
        <taxon>Agaricomycetes</taxon>
        <taxon>Agaricomycetidae</taxon>
        <taxon>Agaricales</taxon>
        <taxon>Marasmiineae</taxon>
        <taxon>Physalacriaceae</taxon>
        <taxon>Guyanagaster</taxon>
    </lineage>
</organism>
<evidence type="ECO:0000313" key="3">
    <source>
        <dbReference type="Proteomes" id="UP000812287"/>
    </source>
</evidence>
<keyword evidence="3" id="KW-1185">Reference proteome</keyword>
<gene>
    <name evidence="2" type="ORF">BT62DRAFT_938368</name>
</gene>
<dbReference type="RefSeq" id="XP_043033661.1">
    <property type="nucleotide sequence ID" value="XM_043187528.1"/>
</dbReference>
<sequence>MTTPSKSPGAVTDASSLVFVSTISSTEIEKGVEFAAVKMASYRSWPLSEDGVGSRRRRTLALDVIVVSDTKGNVTLEHRPSPRTSPTFCPNTKHDSDTEDEDCLLLSGYAGIHGEQNAKCQRTSSPTSAFAEDNDTAAYIEDCQLPPFEVSISAEDNSRYGEVVMYAHYLWFYCASHCHSEVPFFSNNILGERTQIFHV</sequence>
<dbReference type="Proteomes" id="UP000812287">
    <property type="component" value="Unassembled WGS sequence"/>
</dbReference>
<dbReference type="GeneID" id="66109825"/>
<reference evidence="2" key="1">
    <citation type="submission" date="2020-11" db="EMBL/GenBank/DDBJ databases">
        <title>Adaptations for nitrogen fixation in a non-lichenized fungal sporocarp promotes dispersal by wood-feeding termites.</title>
        <authorList>
            <consortium name="DOE Joint Genome Institute"/>
            <person name="Koch R.A."/>
            <person name="Yoon G."/>
            <person name="Arayal U."/>
            <person name="Lail K."/>
            <person name="Amirebrahimi M."/>
            <person name="Labutti K."/>
            <person name="Lipzen A."/>
            <person name="Riley R."/>
            <person name="Barry K."/>
            <person name="Henrissat B."/>
            <person name="Grigoriev I.V."/>
            <person name="Herr J.R."/>
            <person name="Aime M.C."/>
        </authorList>
    </citation>
    <scope>NUCLEOTIDE SEQUENCE</scope>
    <source>
        <strain evidence="2">MCA 3950</strain>
    </source>
</reference>
<accession>A0A9P7VFU1</accession>
<comment type="caution">
    <text evidence="2">The sequence shown here is derived from an EMBL/GenBank/DDBJ whole genome shotgun (WGS) entry which is preliminary data.</text>
</comment>